<dbReference type="GeneID" id="66056135"/>
<dbReference type="KEGG" id="cre:CHLRE_14g608600v5"/>
<keyword evidence="3" id="KW-1185">Reference proteome</keyword>
<dbReference type="EMBL" id="CM008975">
    <property type="protein sequence ID" value="PNW72843.1"/>
    <property type="molecule type" value="Genomic_DNA"/>
</dbReference>
<protein>
    <submittedName>
        <fullName evidence="2">Uncharacterized protein</fullName>
    </submittedName>
</protein>
<evidence type="ECO:0000313" key="3">
    <source>
        <dbReference type="Proteomes" id="UP000006906"/>
    </source>
</evidence>
<name>A0A2K3CX45_CHLRE</name>
<evidence type="ECO:0000313" key="2">
    <source>
        <dbReference type="EMBL" id="PNW72843.1"/>
    </source>
</evidence>
<sequence>MNSVTPEQGPGAMSAVGATRTLVAWAVAVAIAVASFLARASGLERLILSLRIVAELASLLLHPAFRCCSLWQLLAVATWLQTEARNDPDDPLLILLRRPQDEVLLSGPAPGGIGANAPQAIRIALQQAGATPCAMCPDACFATKNAAQLRQARQALLSQFPVLFSVSAQAAQQFNIAARGTRIFDSIVVWTKHDILCSDSQFFDMAFM</sequence>
<keyword evidence="1" id="KW-0812">Transmembrane</keyword>
<reference evidence="2 3" key="1">
    <citation type="journal article" date="2007" name="Science">
        <title>The Chlamydomonas genome reveals the evolution of key animal and plant functions.</title>
        <authorList>
            <person name="Merchant S.S."/>
            <person name="Prochnik S.E."/>
            <person name="Vallon O."/>
            <person name="Harris E.H."/>
            <person name="Karpowicz S.J."/>
            <person name="Witman G.B."/>
            <person name="Terry A."/>
            <person name="Salamov A."/>
            <person name="Fritz-Laylin L.K."/>
            <person name="Marechal-Drouard L."/>
            <person name="Marshall W.F."/>
            <person name="Qu L.H."/>
            <person name="Nelson D.R."/>
            <person name="Sanderfoot A.A."/>
            <person name="Spalding M.H."/>
            <person name="Kapitonov V.V."/>
            <person name="Ren Q."/>
            <person name="Ferris P."/>
            <person name="Lindquist E."/>
            <person name="Shapiro H."/>
            <person name="Lucas S.M."/>
            <person name="Grimwood J."/>
            <person name="Schmutz J."/>
            <person name="Cardol P."/>
            <person name="Cerutti H."/>
            <person name="Chanfreau G."/>
            <person name="Chen C.L."/>
            <person name="Cognat V."/>
            <person name="Croft M.T."/>
            <person name="Dent R."/>
            <person name="Dutcher S."/>
            <person name="Fernandez E."/>
            <person name="Fukuzawa H."/>
            <person name="Gonzalez-Ballester D."/>
            <person name="Gonzalez-Halphen D."/>
            <person name="Hallmann A."/>
            <person name="Hanikenne M."/>
            <person name="Hippler M."/>
            <person name="Inwood W."/>
            <person name="Jabbari K."/>
            <person name="Kalanon M."/>
            <person name="Kuras R."/>
            <person name="Lefebvre P.A."/>
            <person name="Lemaire S.D."/>
            <person name="Lobanov A.V."/>
            <person name="Lohr M."/>
            <person name="Manuell A."/>
            <person name="Meier I."/>
            <person name="Mets L."/>
            <person name="Mittag M."/>
            <person name="Mittelmeier T."/>
            <person name="Moroney J.V."/>
            <person name="Moseley J."/>
            <person name="Napoli C."/>
            <person name="Nedelcu A.M."/>
            <person name="Niyogi K."/>
            <person name="Novoselov S.V."/>
            <person name="Paulsen I.T."/>
            <person name="Pazour G."/>
            <person name="Purton S."/>
            <person name="Ral J.P."/>
            <person name="Riano-Pachon D.M."/>
            <person name="Riekhof W."/>
            <person name="Rymarquis L."/>
            <person name="Schroda M."/>
            <person name="Stern D."/>
            <person name="Umen J."/>
            <person name="Willows R."/>
            <person name="Wilson N."/>
            <person name="Zimmer S.L."/>
            <person name="Allmer J."/>
            <person name="Balk J."/>
            <person name="Bisova K."/>
            <person name="Chen C.J."/>
            <person name="Elias M."/>
            <person name="Gendler K."/>
            <person name="Hauser C."/>
            <person name="Lamb M.R."/>
            <person name="Ledford H."/>
            <person name="Long J.C."/>
            <person name="Minagawa J."/>
            <person name="Page M.D."/>
            <person name="Pan J."/>
            <person name="Pootakham W."/>
            <person name="Roje S."/>
            <person name="Rose A."/>
            <person name="Stahlberg E."/>
            <person name="Terauchi A.M."/>
            <person name="Yang P."/>
            <person name="Ball S."/>
            <person name="Bowler C."/>
            <person name="Dieckmann C.L."/>
            <person name="Gladyshev V.N."/>
            <person name="Green P."/>
            <person name="Jorgensen R."/>
            <person name="Mayfield S."/>
            <person name="Mueller-Roeber B."/>
            <person name="Rajamani S."/>
            <person name="Sayre R.T."/>
            <person name="Brokstein P."/>
            <person name="Dubchak I."/>
            <person name="Goodstein D."/>
            <person name="Hornick L."/>
            <person name="Huang Y.W."/>
            <person name="Jhaveri J."/>
            <person name="Luo Y."/>
            <person name="Martinez D."/>
            <person name="Ngau W.C."/>
            <person name="Otillar B."/>
            <person name="Poliakov A."/>
            <person name="Porter A."/>
            <person name="Szajkowski L."/>
            <person name="Werner G."/>
            <person name="Zhou K."/>
            <person name="Grigoriev I.V."/>
            <person name="Rokhsar D.S."/>
            <person name="Grossman A.R."/>
        </authorList>
    </citation>
    <scope>NUCLEOTIDE SEQUENCE [LARGE SCALE GENOMIC DNA]</scope>
    <source>
        <strain evidence="3">CC-503</strain>
    </source>
</reference>
<keyword evidence="1" id="KW-0472">Membrane</keyword>
<dbReference type="RefSeq" id="XP_042916602.1">
    <property type="nucleotide sequence ID" value="XM_043069929.1"/>
</dbReference>
<dbReference type="InParanoid" id="A0A2K3CX45"/>
<dbReference type="PaxDb" id="3055-EDO97576"/>
<feature type="transmembrane region" description="Helical" evidence="1">
    <location>
        <begin position="22"/>
        <end position="41"/>
    </location>
</feature>
<proteinExistence type="predicted"/>
<evidence type="ECO:0000256" key="1">
    <source>
        <dbReference type="SAM" id="Phobius"/>
    </source>
</evidence>
<dbReference type="ExpressionAtlas" id="A0A2K3CX45">
    <property type="expression patterns" value="baseline and differential"/>
</dbReference>
<organism evidence="2 3">
    <name type="scientific">Chlamydomonas reinhardtii</name>
    <name type="common">Chlamydomonas smithii</name>
    <dbReference type="NCBI Taxonomy" id="3055"/>
    <lineage>
        <taxon>Eukaryota</taxon>
        <taxon>Viridiplantae</taxon>
        <taxon>Chlorophyta</taxon>
        <taxon>core chlorophytes</taxon>
        <taxon>Chlorophyceae</taxon>
        <taxon>CS clade</taxon>
        <taxon>Chlamydomonadales</taxon>
        <taxon>Chlamydomonadaceae</taxon>
        <taxon>Chlamydomonas</taxon>
    </lineage>
</organism>
<keyword evidence="1" id="KW-1133">Transmembrane helix</keyword>
<dbReference type="Proteomes" id="UP000006906">
    <property type="component" value="Chromosome 14"/>
</dbReference>
<dbReference type="AlphaFoldDB" id="A0A2K3CX45"/>
<dbReference type="Gramene" id="PNW72843">
    <property type="protein sequence ID" value="PNW72843"/>
    <property type="gene ID" value="CHLRE_14g608600v5"/>
</dbReference>
<accession>A0A2K3CX45</accession>
<gene>
    <name evidence="2" type="ORF">CHLRE_14g608600v5</name>
</gene>